<evidence type="ECO:0008006" key="4">
    <source>
        <dbReference type="Google" id="ProtNLM"/>
    </source>
</evidence>
<feature type="region of interest" description="Disordered" evidence="1">
    <location>
        <begin position="1"/>
        <end position="30"/>
    </location>
</feature>
<protein>
    <recommendedName>
        <fullName evidence="4">Myosin tail domain-containing protein</fullName>
    </recommendedName>
</protein>
<accession>A0A2G9UJJ4</accession>
<name>A0A2G9UJJ4_TELCI</name>
<keyword evidence="3" id="KW-1185">Reference proteome</keyword>
<gene>
    <name evidence="2" type="ORF">TELCIR_07837</name>
</gene>
<evidence type="ECO:0000313" key="2">
    <source>
        <dbReference type="EMBL" id="PIO70316.1"/>
    </source>
</evidence>
<feature type="compositionally biased region" description="Basic and acidic residues" evidence="1">
    <location>
        <begin position="13"/>
        <end position="30"/>
    </location>
</feature>
<organism evidence="2 3">
    <name type="scientific">Teladorsagia circumcincta</name>
    <name type="common">Brown stomach worm</name>
    <name type="synonym">Ostertagia circumcincta</name>
    <dbReference type="NCBI Taxonomy" id="45464"/>
    <lineage>
        <taxon>Eukaryota</taxon>
        <taxon>Metazoa</taxon>
        <taxon>Ecdysozoa</taxon>
        <taxon>Nematoda</taxon>
        <taxon>Chromadorea</taxon>
        <taxon>Rhabditida</taxon>
        <taxon>Rhabditina</taxon>
        <taxon>Rhabditomorpha</taxon>
        <taxon>Strongyloidea</taxon>
        <taxon>Trichostrongylidae</taxon>
        <taxon>Teladorsagia</taxon>
    </lineage>
</organism>
<dbReference type="OrthoDB" id="6108017at2759"/>
<dbReference type="EMBL" id="KZ346314">
    <property type="protein sequence ID" value="PIO70316.1"/>
    <property type="molecule type" value="Genomic_DNA"/>
</dbReference>
<proteinExistence type="predicted"/>
<dbReference type="AlphaFoldDB" id="A0A2G9UJJ4"/>
<evidence type="ECO:0000256" key="1">
    <source>
        <dbReference type="SAM" id="MobiDB-lite"/>
    </source>
</evidence>
<evidence type="ECO:0000313" key="3">
    <source>
        <dbReference type="Proteomes" id="UP000230423"/>
    </source>
</evidence>
<sequence length="324" mass="37828">MRRHGEATLSPALEEKRLKMEAEAEATRSRQLADRLNAQLKSQQEENQKLVELRKAQELANNELTDRLNILQEKHDRAENQRKRLQEDMERFEEKYLAEMRQKDEHERANKKLENQLKTLQQQLTLLQQEKHSADLDSKRKEEDIGQLKTRAANDANLIAKLKANIRRLIDRIQELEEDLDTERKSRCKADRQRMEMQKDLEDIQYQMEEASVELEPFTAPTIRDEIKEQICSRPPKSFLRLGRLANLQREIELKSMNRQAYIADICSMQYTTVNNLRTLSKQAAHLESEAGRVLSARHSILNLAGVPRVYLDSAGSEDEESSI</sequence>
<reference evidence="2 3" key="1">
    <citation type="submission" date="2015-09" db="EMBL/GenBank/DDBJ databases">
        <title>Draft genome of the parasitic nematode Teladorsagia circumcincta isolate WARC Sus (inbred).</title>
        <authorList>
            <person name="Mitreva M."/>
        </authorList>
    </citation>
    <scope>NUCLEOTIDE SEQUENCE [LARGE SCALE GENOMIC DNA]</scope>
    <source>
        <strain evidence="2 3">S</strain>
    </source>
</reference>
<dbReference type="Proteomes" id="UP000230423">
    <property type="component" value="Unassembled WGS sequence"/>
</dbReference>